<keyword evidence="6 7" id="KW-0812">Transmembrane</keyword>
<evidence type="ECO:0000256" key="2">
    <source>
        <dbReference type="ARBA" id="ARBA00004541"/>
    </source>
</evidence>
<organism evidence="7 8">
    <name type="scientific">Liparis tanakae</name>
    <name type="common">Tanaka's snailfish</name>
    <dbReference type="NCBI Taxonomy" id="230148"/>
    <lineage>
        <taxon>Eukaryota</taxon>
        <taxon>Metazoa</taxon>
        <taxon>Chordata</taxon>
        <taxon>Craniata</taxon>
        <taxon>Vertebrata</taxon>
        <taxon>Euteleostomi</taxon>
        <taxon>Actinopterygii</taxon>
        <taxon>Neopterygii</taxon>
        <taxon>Teleostei</taxon>
        <taxon>Neoteleostei</taxon>
        <taxon>Acanthomorphata</taxon>
        <taxon>Eupercaria</taxon>
        <taxon>Perciformes</taxon>
        <taxon>Cottioidei</taxon>
        <taxon>Cottales</taxon>
        <taxon>Liparidae</taxon>
        <taxon>Liparis</taxon>
    </lineage>
</organism>
<evidence type="ECO:0000313" key="8">
    <source>
        <dbReference type="Proteomes" id="UP000314294"/>
    </source>
</evidence>
<dbReference type="GO" id="GO:0030672">
    <property type="term" value="C:synaptic vesicle membrane"/>
    <property type="evidence" value="ECO:0007669"/>
    <property type="project" value="TreeGrafter"/>
</dbReference>
<dbReference type="AlphaFoldDB" id="A0A4Z2GE23"/>
<proteinExistence type="predicted"/>
<feature type="compositionally biased region" description="Basic and acidic residues" evidence="5">
    <location>
        <begin position="259"/>
        <end position="268"/>
    </location>
</feature>
<sequence length="268" mass="29973">MFPPSLLEKLRSLLDMLAHAGVFHPSMELLEEQEEQEEQEEEQEEQEEQEESPQQLAAWSGVKPVPGPGPGPSGLSASRYTHTGHTVGVEQRGLHERVIPEKCKDEIFKSNKCLLESSMRLKPHEAQSYRKKVLWVSCFSIVVTLILAVAAFSKRLNYSLTGMRPGRTAAESLTAFPFKLRGEGREVFSVYNLRSMMSVTDDTLGRGDASDVVKHEAAVQRLEPTNVKPVRAREKEMKRQRGGTRVQGFESTSSGQNRRPPEDRGGGK</sequence>
<evidence type="ECO:0000313" key="7">
    <source>
        <dbReference type="EMBL" id="TNN51826.1"/>
    </source>
</evidence>
<name>A0A4Z2GE23_9TELE</name>
<comment type="subcellular location">
    <subcellularLocation>
        <location evidence="2">Cytoplasmic vesicle</location>
    </subcellularLocation>
    <subcellularLocation>
        <location evidence="1">Endomembrane system</location>
        <topology evidence="1">Multi-pass membrane protein</topology>
    </subcellularLocation>
</comment>
<evidence type="ECO:0000256" key="5">
    <source>
        <dbReference type="SAM" id="MobiDB-lite"/>
    </source>
</evidence>
<evidence type="ECO:0000256" key="1">
    <source>
        <dbReference type="ARBA" id="ARBA00004127"/>
    </source>
</evidence>
<dbReference type="OrthoDB" id="5980560at2759"/>
<evidence type="ECO:0000256" key="3">
    <source>
        <dbReference type="ARBA" id="ARBA00022833"/>
    </source>
</evidence>
<reference evidence="7 8" key="1">
    <citation type="submission" date="2019-03" db="EMBL/GenBank/DDBJ databases">
        <title>First draft genome of Liparis tanakae, snailfish: a comprehensive survey of snailfish specific genes.</title>
        <authorList>
            <person name="Kim W."/>
            <person name="Song I."/>
            <person name="Jeong J.-H."/>
            <person name="Kim D."/>
            <person name="Kim S."/>
            <person name="Ryu S."/>
            <person name="Song J.Y."/>
            <person name="Lee S.K."/>
        </authorList>
    </citation>
    <scope>NUCLEOTIDE SEQUENCE [LARGE SCALE GENOMIC DNA]</scope>
    <source>
        <tissue evidence="7">Muscle</tissue>
    </source>
</reference>
<dbReference type="InterPro" id="IPR026765">
    <property type="entry name" value="Tmem163"/>
</dbReference>
<dbReference type="GO" id="GO:0008270">
    <property type="term" value="F:zinc ion binding"/>
    <property type="evidence" value="ECO:0007669"/>
    <property type="project" value="TreeGrafter"/>
</dbReference>
<accession>A0A4Z2GE23</accession>
<keyword evidence="6" id="KW-0472">Membrane</keyword>
<feature type="compositionally biased region" description="Acidic residues" evidence="5">
    <location>
        <begin position="30"/>
        <end position="51"/>
    </location>
</feature>
<evidence type="ECO:0000256" key="4">
    <source>
        <dbReference type="ARBA" id="ARBA00023329"/>
    </source>
</evidence>
<dbReference type="PANTHER" id="PTHR31937">
    <property type="entry name" value="TRANSMEMBRANE PROTEIN 163"/>
    <property type="match status" value="1"/>
</dbReference>
<dbReference type="Proteomes" id="UP000314294">
    <property type="component" value="Unassembled WGS sequence"/>
</dbReference>
<feature type="transmembrane region" description="Helical" evidence="6">
    <location>
        <begin position="133"/>
        <end position="153"/>
    </location>
</feature>
<gene>
    <name evidence="7" type="primary">TMEM163_0</name>
    <name evidence="7" type="ORF">EYF80_037994</name>
</gene>
<protein>
    <submittedName>
        <fullName evidence="7">Transmembrane protein 163</fullName>
    </submittedName>
</protein>
<keyword evidence="6" id="KW-1133">Transmembrane helix</keyword>
<comment type="caution">
    <text evidence="7">The sequence shown here is derived from an EMBL/GenBank/DDBJ whole genome shotgun (WGS) entry which is preliminary data.</text>
</comment>
<feature type="region of interest" description="Disordered" evidence="5">
    <location>
        <begin position="30"/>
        <end position="80"/>
    </location>
</feature>
<dbReference type="EMBL" id="SRLO01000569">
    <property type="protein sequence ID" value="TNN51826.1"/>
    <property type="molecule type" value="Genomic_DNA"/>
</dbReference>
<feature type="region of interest" description="Disordered" evidence="5">
    <location>
        <begin position="225"/>
        <end position="268"/>
    </location>
</feature>
<evidence type="ECO:0000256" key="6">
    <source>
        <dbReference type="SAM" id="Phobius"/>
    </source>
</evidence>
<dbReference type="PANTHER" id="PTHR31937:SF2">
    <property type="entry name" value="TRANSMEMBRANE PROTEIN 163"/>
    <property type="match status" value="1"/>
</dbReference>
<keyword evidence="8" id="KW-1185">Reference proteome</keyword>
<keyword evidence="3" id="KW-0862">Zinc</keyword>
<keyword evidence="4" id="KW-0968">Cytoplasmic vesicle</keyword>